<evidence type="ECO:0000313" key="2">
    <source>
        <dbReference type="EMBL" id="KAF7824507.1"/>
    </source>
</evidence>
<keyword evidence="3" id="KW-1185">Reference proteome</keyword>
<name>A0A834TN25_9FABA</name>
<protein>
    <submittedName>
        <fullName evidence="2">Uncharacterized protein</fullName>
    </submittedName>
</protein>
<feature type="compositionally biased region" description="Basic and acidic residues" evidence="1">
    <location>
        <begin position="81"/>
        <end position="95"/>
    </location>
</feature>
<dbReference type="EMBL" id="JAAIUW010000007">
    <property type="protein sequence ID" value="KAF7824507.1"/>
    <property type="molecule type" value="Genomic_DNA"/>
</dbReference>
<evidence type="ECO:0000256" key="1">
    <source>
        <dbReference type="SAM" id="MobiDB-lite"/>
    </source>
</evidence>
<organism evidence="2 3">
    <name type="scientific">Senna tora</name>
    <dbReference type="NCBI Taxonomy" id="362788"/>
    <lineage>
        <taxon>Eukaryota</taxon>
        <taxon>Viridiplantae</taxon>
        <taxon>Streptophyta</taxon>
        <taxon>Embryophyta</taxon>
        <taxon>Tracheophyta</taxon>
        <taxon>Spermatophyta</taxon>
        <taxon>Magnoliopsida</taxon>
        <taxon>eudicotyledons</taxon>
        <taxon>Gunneridae</taxon>
        <taxon>Pentapetalae</taxon>
        <taxon>rosids</taxon>
        <taxon>fabids</taxon>
        <taxon>Fabales</taxon>
        <taxon>Fabaceae</taxon>
        <taxon>Caesalpinioideae</taxon>
        <taxon>Cassia clade</taxon>
        <taxon>Senna</taxon>
    </lineage>
</organism>
<comment type="caution">
    <text evidence="2">The sequence shown here is derived from an EMBL/GenBank/DDBJ whole genome shotgun (WGS) entry which is preliminary data.</text>
</comment>
<reference evidence="2" key="1">
    <citation type="submission" date="2020-09" db="EMBL/GenBank/DDBJ databases">
        <title>Genome-Enabled Discovery of Anthraquinone Biosynthesis in Senna tora.</title>
        <authorList>
            <person name="Kang S.-H."/>
            <person name="Pandey R.P."/>
            <person name="Lee C.-M."/>
            <person name="Sim J.-S."/>
            <person name="Jeong J.-T."/>
            <person name="Choi B.-S."/>
            <person name="Jung M."/>
            <person name="Ginzburg D."/>
            <person name="Zhao K."/>
            <person name="Won S.Y."/>
            <person name="Oh T.-J."/>
            <person name="Yu Y."/>
            <person name="Kim N.-H."/>
            <person name="Lee O.R."/>
            <person name="Lee T.-H."/>
            <person name="Bashyal P."/>
            <person name="Kim T.-S."/>
            <person name="Lee W.-H."/>
            <person name="Kawkins C."/>
            <person name="Kim C.-K."/>
            <person name="Kim J.S."/>
            <person name="Ahn B.O."/>
            <person name="Rhee S.Y."/>
            <person name="Sohng J.K."/>
        </authorList>
    </citation>
    <scope>NUCLEOTIDE SEQUENCE</scope>
    <source>
        <tissue evidence="2">Leaf</tissue>
    </source>
</reference>
<gene>
    <name evidence="2" type="ORF">G2W53_022651</name>
</gene>
<dbReference type="Proteomes" id="UP000634136">
    <property type="component" value="Unassembled WGS sequence"/>
</dbReference>
<proteinExistence type="predicted"/>
<evidence type="ECO:0000313" key="3">
    <source>
        <dbReference type="Proteomes" id="UP000634136"/>
    </source>
</evidence>
<sequence length="157" mass="17682">MEFEKNEKAKLLLEDWEGHSQFAFYRNIGSGFWVHFPLSSYIEGEDVANCLRPLADEFTISPLERKQVVFGLFCAGGSEVDDRNHISDSREEHTPKSQPVSKAEIHDDTEIVMACYVGRPEGAEEDGGRGSNCGDRVVGPRSEIDGAELRAMLFRWK</sequence>
<feature type="region of interest" description="Disordered" evidence="1">
    <location>
        <begin position="81"/>
        <end position="102"/>
    </location>
</feature>
<dbReference type="AlphaFoldDB" id="A0A834TN25"/>
<accession>A0A834TN25</accession>